<dbReference type="AlphaFoldDB" id="A0A2C9UB13"/>
<dbReference type="EMBL" id="CM004402">
    <property type="protein sequence ID" value="OAY27285.1"/>
    <property type="molecule type" value="Genomic_DNA"/>
</dbReference>
<proteinExistence type="predicted"/>
<accession>A0A2C9UB13</accession>
<sequence length="72" mass="8416">MLKATLEHVSSLGMQHMNTFRNMRRLMLKLHQLNFTLPVYSPLRDIFKRDEISILGGGELSRFLVVIFPLFP</sequence>
<reference evidence="1" key="1">
    <citation type="submission" date="2016-02" db="EMBL/GenBank/DDBJ databases">
        <title>WGS assembly of Manihot esculenta.</title>
        <authorList>
            <person name="Bredeson J.V."/>
            <person name="Prochnik S.E."/>
            <person name="Lyons J.B."/>
            <person name="Schmutz J."/>
            <person name="Grimwood J."/>
            <person name="Vrebalov J."/>
            <person name="Bart R.S."/>
            <person name="Amuge T."/>
            <person name="Ferguson M.E."/>
            <person name="Green R."/>
            <person name="Putnam N."/>
            <person name="Stites J."/>
            <person name="Rounsley S."/>
            <person name="Rokhsar D.S."/>
        </authorList>
    </citation>
    <scope>NUCLEOTIDE SEQUENCE [LARGE SCALE GENOMIC DNA]</scope>
    <source>
        <tissue evidence="1">Leaf</tissue>
    </source>
</reference>
<organism evidence="1">
    <name type="scientific">Manihot esculenta</name>
    <name type="common">Cassava</name>
    <name type="synonym">Jatropha manihot</name>
    <dbReference type="NCBI Taxonomy" id="3983"/>
    <lineage>
        <taxon>Eukaryota</taxon>
        <taxon>Viridiplantae</taxon>
        <taxon>Streptophyta</taxon>
        <taxon>Embryophyta</taxon>
        <taxon>Tracheophyta</taxon>
        <taxon>Spermatophyta</taxon>
        <taxon>Magnoliopsida</taxon>
        <taxon>eudicotyledons</taxon>
        <taxon>Gunneridae</taxon>
        <taxon>Pentapetalae</taxon>
        <taxon>rosids</taxon>
        <taxon>fabids</taxon>
        <taxon>Malpighiales</taxon>
        <taxon>Euphorbiaceae</taxon>
        <taxon>Crotonoideae</taxon>
        <taxon>Manihoteae</taxon>
        <taxon>Manihot</taxon>
    </lineage>
</organism>
<gene>
    <name evidence="1" type="ORF">MANES_16G113600</name>
</gene>
<protein>
    <submittedName>
        <fullName evidence="1">Uncharacterized protein</fullName>
    </submittedName>
</protein>
<name>A0A2C9UB13_MANES</name>
<evidence type="ECO:0000313" key="1">
    <source>
        <dbReference type="EMBL" id="OAY27285.1"/>
    </source>
</evidence>